<dbReference type="SUPFAM" id="SSF47413">
    <property type="entry name" value="lambda repressor-like DNA-binding domains"/>
    <property type="match status" value="1"/>
</dbReference>
<feature type="domain" description="HTH cro/C1-type" evidence="1">
    <location>
        <begin position="5"/>
        <end position="60"/>
    </location>
</feature>
<dbReference type="EMBL" id="SUYD01000010">
    <property type="protein sequence ID" value="MBE6266596.1"/>
    <property type="molecule type" value="Genomic_DNA"/>
</dbReference>
<dbReference type="AlphaFoldDB" id="A0A928BTK5"/>
<dbReference type="CDD" id="cd00093">
    <property type="entry name" value="HTH_XRE"/>
    <property type="match status" value="1"/>
</dbReference>
<dbReference type="Gene3D" id="1.10.260.40">
    <property type="entry name" value="lambda repressor-like DNA-binding domains"/>
    <property type="match status" value="1"/>
</dbReference>
<evidence type="ECO:0000313" key="2">
    <source>
        <dbReference type="EMBL" id="MBE6266596.1"/>
    </source>
</evidence>
<evidence type="ECO:0000259" key="1">
    <source>
        <dbReference type="PROSITE" id="PS50943"/>
    </source>
</evidence>
<proteinExistence type="predicted"/>
<reference evidence="2" key="1">
    <citation type="submission" date="2019-04" db="EMBL/GenBank/DDBJ databases">
        <title>Evolution of Biomass-Degrading Anaerobic Consortia Revealed by Metagenomics.</title>
        <authorList>
            <person name="Peng X."/>
        </authorList>
    </citation>
    <scope>NUCLEOTIDE SEQUENCE</scope>
    <source>
        <strain evidence="2">SIG141</strain>
    </source>
</reference>
<dbReference type="InterPro" id="IPR010982">
    <property type="entry name" value="Lambda_DNA-bd_dom_sf"/>
</dbReference>
<accession>A0A928BTK5</accession>
<dbReference type="Pfam" id="PF01381">
    <property type="entry name" value="HTH_3"/>
    <property type="match status" value="1"/>
</dbReference>
<dbReference type="PROSITE" id="PS50943">
    <property type="entry name" value="HTH_CROC1"/>
    <property type="match status" value="1"/>
</dbReference>
<dbReference type="SMART" id="SM00530">
    <property type="entry name" value="HTH_XRE"/>
    <property type="match status" value="1"/>
</dbReference>
<organism evidence="2 3">
    <name type="scientific">Xylanibacter ruminicola</name>
    <name type="common">Prevotella ruminicola</name>
    <dbReference type="NCBI Taxonomy" id="839"/>
    <lineage>
        <taxon>Bacteria</taxon>
        <taxon>Pseudomonadati</taxon>
        <taxon>Bacteroidota</taxon>
        <taxon>Bacteroidia</taxon>
        <taxon>Bacteroidales</taxon>
        <taxon>Prevotellaceae</taxon>
        <taxon>Xylanibacter</taxon>
    </lineage>
</organism>
<protein>
    <submittedName>
        <fullName evidence="2">Helix-turn-helix transcriptional regulator</fullName>
    </submittedName>
</protein>
<comment type="caution">
    <text evidence="2">The sequence shown here is derived from an EMBL/GenBank/DDBJ whole genome shotgun (WGS) entry which is preliminary data.</text>
</comment>
<gene>
    <name evidence="2" type="ORF">E7102_09010</name>
</gene>
<dbReference type="Proteomes" id="UP000763088">
    <property type="component" value="Unassembled WGS sequence"/>
</dbReference>
<name>A0A928BTK5_XYLRU</name>
<evidence type="ECO:0000313" key="3">
    <source>
        <dbReference type="Proteomes" id="UP000763088"/>
    </source>
</evidence>
<sequence>MKDRIRQIMESQHMTQQLFADYIGQSPATLSSIFNGRTRPTLNIVEAIKKKIPNINTDWLMFGSGDMYLPQNTPSGDLFDGSDSAADTHPIEQNLMLDFDSTPQNGIQNAPQTPQNFNSVRTTHPEIVREEVKIVDKPQRKVIEIRVFYDDQTWDTFVPAKK</sequence>
<dbReference type="GO" id="GO:0003677">
    <property type="term" value="F:DNA binding"/>
    <property type="evidence" value="ECO:0007669"/>
    <property type="project" value="InterPro"/>
</dbReference>
<dbReference type="InterPro" id="IPR001387">
    <property type="entry name" value="Cro/C1-type_HTH"/>
</dbReference>